<protein>
    <submittedName>
        <fullName evidence="2">Uncharacterized protein</fullName>
    </submittedName>
</protein>
<evidence type="ECO:0000256" key="1">
    <source>
        <dbReference type="SAM" id="SignalP"/>
    </source>
</evidence>
<evidence type="ECO:0000313" key="3">
    <source>
        <dbReference type="Proteomes" id="UP000541426"/>
    </source>
</evidence>
<name>A0A7W6DLB6_9RHOB</name>
<feature type="signal peptide" evidence="1">
    <location>
        <begin position="1"/>
        <end position="24"/>
    </location>
</feature>
<accession>A0A7W6DLB6</accession>
<comment type="caution">
    <text evidence="2">The sequence shown here is derived from an EMBL/GenBank/DDBJ whole genome shotgun (WGS) entry which is preliminary data.</text>
</comment>
<gene>
    <name evidence="2" type="ORF">GGQ68_001000</name>
</gene>
<dbReference type="AlphaFoldDB" id="A0A7W6DLB6"/>
<proteinExistence type="predicted"/>
<reference evidence="2 3" key="1">
    <citation type="submission" date="2020-08" db="EMBL/GenBank/DDBJ databases">
        <title>Genomic Encyclopedia of Type Strains, Phase IV (KMG-IV): sequencing the most valuable type-strain genomes for metagenomic binning, comparative biology and taxonomic classification.</title>
        <authorList>
            <person name="Goeker M."/>
        </authorList>
    </citation>
    <scope>NUCLEOTIDE SEQUENCE [LARGE SCALE GENOMIC DNA]</scope>
    <source>
        <strain evidence="2 3">DSM 102235</strain>
    </source>
</reference>
<dbReference type="EMBL" id="JACIEJ010000002">
    <property type="protein sequence ID" value="MBB3984684.1"/>
    <property type="molecule type" value="Genomic_DNA"/>
</dbReference>
<dbReference type="RefSeq" id="WP_183963493.1">
    <property type="nucleotide sequence ID" value="NZ_BAABBZ010000014.1"/>
</dbReference>
<keyword evidence="3" id="KW-1185">Reference proteome</keyword>
<sequence>MKIPFKRAVAGAMLLVSISISAHAESIPTVIHAQDVPTLFASLSEKTAPNAEELRELAVLTFIEAANAPELSKKDVKRYANKLQALADASGGDPEVEAIRATFYGIQAREARSNMDALLLAKKGISALDELVEEHPDNGGVLMQRGLSALYAPSFLGRDGVFVEDFSALLSDRFALPPVERGYVLFNLLKGYQKIGDAEAGTTVKAELQALHVTPWSGLGADLSF</sequence>
<feature type="chain" id="PRO_5031474179" evidence="1">
    <location>
        <begin position="25"/>
        <end position="225"/>
    </location>
</feature>
<dbReference type="Proteomes" id="UP000541426">
    <property type="component" value="Unassembled WGS sequence"/>
</dbReference>
<keyword evidence="1" id="KW-0732">Signal</keyword>
<organism evidence="2 3">
    <name type="scientific">Sagittula marina</name>
    <dbReference type="NCBI Taxonomy" id="943940"/>
    <lineage>
        <taxon>Bacteria</taxon>
        <taxon>Pseudomonadati</taxon>
        <taxon>Pseudomonadota</taxon>
        <taxon>Alphaproteobacteria</taxon>
        <taxon>Rhodobacterales</taxon>
        <taxon>Roseobacteraceae</taxon>
        <taxon>Sagittula</taxon>
    </lineage>
</organism>
<evidence type="ECO:0000313" key="2">
    <source>
        <dbReference type="EMBL" id="MBB3984684.1"/>
    </source>
</evidence>